<reference evidence="1" key="1">
    <citation type="submission" date="2013-07" db="EMBL/GenBank/DDBJ databases">
        <title>The genome of an arbuscular mycorrhizal fungus provides insights into the evolution of the oldest plant symbiosis.</title>
        <authorList>
            <consortium name="DOE Joint Genome Institute"/>
            <person name="Tisserant E."/>
            <person name="Malbreil M."/>
            <person name="Kuo A."/>
            <person name="Kohler A."/>
            <person name="Symeonidi A."/>
            <person name="Balestrini R."/>
            <person name="Charron P."/>
            <person name="Duensing N."/>
            <person name="Frei-dit-Frey N."/>
            <person name="Gianinazzi-Pearson V."/>
            <person name="Gilbert B."/>
            <person name="Handa Y."/>
            <person name="Hijri M."/>
            <person name="Kaul R."/>
            <person name="Kawaguchi M."/>
            <person name="Krajinski F."/>
            <person name="Lammers P."/>
            <person name="Lapierre D."/>
            <person name="Masclaux F.G."/>
            <person name="Murat C."/>
            <person name="Morin E."/>
            <person name="Ndikumana S."/>
            <person name="Pagni M."/>
            <person name="Petitpierre D."/>
            <person name="Requena N."/>
            <person name="Rosikiewicz P."/>
            <person name="Riley R."/>
            <person name="Saito K."/>
            <person name="San Clemente H."/>
            <person name="Shapiro H."/>
            <person name="van Tuinen D."/>
            <person name="Becard G."/>
            <person name="Bonfante P."/>
            <person name="Paszkowski U."/>
            <person name="Shachar-Hill Y."/>
            <person name="Young J.P."/>
            <person name="Sanders I.R."/>
            <person name="Henrissat B."/>
            <person name="Rensing S.A."/>
            <person name="Grigoriev I.V."/>
            <person name="Corradi N."/>
            <person name="Roux C."/>
            <person name="Martin F."/>
        </authorList>
    </citation>
    <scope>NUCLEOTIDE SEQUENCE</scope>
    <source>
        <strain evidence="1">DAOM 197198</strain>
    </source>
</reference>
<name>U9T6M2_RHIID</name>
<dbReference type="AlphaFoldDB" id="U9T6M2"/>
<organism evidence="1">
    <name type="scientific">Rhizophagus irregularis (strain DAOM 181602 / DAOM 197198 / MUCL 43194)</name>
    <name type="common">Arbuscular mycorrhizal fungus</name>
    <name type="synonym">Glomus intraradices</name>
    <dbReference type="NCBI Taxonomy" id="747089"/>
    <lineage>
        <taxon>Eukaryota</taxon>
        <taxon>Fungi</taxon>
        <taxon>Fungi incertae sedis</taxon>
        <taxon>Mucoromycota</taxon>
        <taxon>Glomeromycotina</taxon>
        <taxon>Glomeromycetes</taxon>
        <taxon>Glomerales</taxon>
        <taxon>Glomeraceae</taxon>
        <taxon>Rhizophagus</taxon>
    </lineage>
</organism>
<proteinExistence type="predicted"/>
<gene>
    <name evidence="1" type="ORF">GLOINDRAFT_5934</name>
</gene>
<accession>U9T6M2</accession>
<protein>
    <submittedName>
        <fullName evidence="1">Uncharacterized protein</fullName>
    </submittedName>
</protein>
<dbReference type="EMBL" id="KI295283">
    <property type="protein sequence ID" value="ESA03027.1"/>
    <property type="molecule type" value="Genomic_DNA"/>
</dbReference>
<evidence type="ECO:0000313" key="1">
    <source>
        <dbReference type="EMBL" id="ESA03027.1"/>
    </source>
</evidence>
<sequence length="51" mass="5858">MFIRQNIHSAKCPFFGEMELDEMSFGETTSLVDHDVTEITLKIPADHSMTR</sequence>
<dbReference type="HOGENOM" id="CLU_3107604_0_0_1"/>